<keyword evidence="2" id="KW-0808">Transferase</keyword>
<dbReference type="PANTHER" id="PTHR36973">
    <property type="entry name" value="SLL1456 PROTEIN-RELATED"/>
    <property type="match status" value="1"/>
</dbReference>
<comment type="caution">
    <text evidence="2">The sequence shown here is derived from an EMBL/GenBank/DDBJ whole genome shotgun (WGS) entry which is preliminary data.</text>
</comment>
<evidence type="ECO:0000313" key="3">
    <source>
        <dbReference type="Proteomes" id="UP001157960"/>
    </source>
</evidence>
<proteinExistence type="predicted"/>
<gene>
    <name evidence="2" type="ORF">SAMN06264346_101638</name>
</gene>
<protein>
    <submittedName>
        <fullName evidence="2">Methyltransferase, FkbM family</fullName>
    </submittedName>
</protein>
<dbReference type="GO" id="GO:0032259">
    <property type="term" value="P:methylation"/>
    <property type="evidence" value="ECO:0007669"/>
    <property type="project" value="UniProtKB-KW"/>
</dbReference>
<name>A0ABY1NDY3_9FLAO</name>
<dbReference type="InterPro" id="IPR029063">
    <property type="entry name" value="SAM-dependent_MTases_sf"/>
</dbReference>
<feature type="domain" description="Methyltransferase FkbM" evidence="1">
    <location>
        <begin position="62"/>
        <end position="223"/>
    </location>
</feature>
<accession>A0ABY1NDY3</accession>
<dbReference type="GO" id="GO:0008168">
    <property type="term" value="F:methyltransferase activity"/>
    <property type="evidence" value="ECO:0007669"/>
    <property type="project" value="UniProtKB-KW"/>
</dbReference>
<dbReference type="SUPFAM" id="SSF53335">
    <property type="entry name" value="S-adenosyl-L-methionine-dependent methyltransferases"/>
    <property type="match status" value="1"/>
</dbReference>
<organism evidence="2 3">
    <name type="scientific">Chryseobacterium profundimaris</name>
    <dbReference type="NCBI Taxonomy" id="1387275"/>
    <lineage>
        <taxon>Bacteria</taxon>
        <taxon>Pseudomonadati</taxon>
        <taxon>Bacteroidota</taxon>
        <taxon>Flavobacteriia</taxon>
        <taxon>Flavobacteriales</taxon>
        <taxon>Weeksellaceae</taxon>
        <taxon>Chryseobacterium group</taxon>
        <taxon>Chryseobacterium</taxon>
    </lineage>
</organism>
<keyword evidence="3" id="KW-1185">Reference proteome</keyword>
<dbReference type="InterPro" id="IPR053188">
    <property type="entry name" value="FkbM_Methyltransferase"/>
</dbReference>
<sequence length="259" mass="29586">MMKNLLQKIARNAGYTIIKSKTYDEMIQRSKKTVLESEKNNLLNKFYTTLKEINFQPNFIVDIGANTGTWTREALKFFPEASYLLIEPQERLSAKFSDLLQNPNIKYLPVGVGDKNDILKFTIVDRDDSCSFIYSEEEAAKMGYEQIEVPIKTLNSIIHENNLSYPDIVKIDAEGLDLEVIDGATNLFGKTEVFIVEAGIQNKVYKNSLLRIVTKMDEAGYELYDITDLNRPLKIPVLWLVELVFVKKGGKLTQFPVNL</sequence>
<reference evidence="2 3" key="1">
    <citation type="submission" date="2017-05" db="EMBL/GenBank/DDBJ databases">
        <authorList>
            <person name="Varghese N."/>
            <person name="Submissions S."/>
        </authorList>
    </citation>
    <scope>NUCLEOTIDE SEQUENCE [LARGE SCALE GENOMIC DNA]</scope>
    <source>
        <strain evidence="2 3">DSM 28214</strain>
    </source>
</reference>
<dbReference type="Gene3D" id="3.40.50.150">
    <property type="entry name" value="Vaccinia Virus protein VP39"/>
    <property type="match status" value="1"/>
</dbReference>
<dbReference type="EMBL" id="FXTZ01000001">
    <property type="protein sequence ID" value="SMP07405.1"/>
    <property type="molecule type" value="Genomic_DNA"/>
</dbReference>
<dbReference type="Pfam" id="PF05050">
    <property type="entry name" value="Methyltransf_21"/>
    <property type="match status" value="1"/>
</dbReference>
<dbReference type="PANTHER" id="PTHR36973:SF4">
    <property type="entry name" value="NODULATION PROTEIN"/>
    <property type="match status" value="1"/>
</dbReference>
<evidence type="ECO:0000259" key="1">
    <source>
        <dbReference type="Pfam" id="PF05050"/>
    </source>
</evidence>
<dbReference type="InterPro" id="IPR006342">
    <property type="entry name" value="FkbM_mtfrase"/>
</dbReference>
<dbReference type="Proteomes" id="UP001157960">
    <property type="component" value="Unassembled WGS sequence"/>
</dbReference>
<evidence type="ECO:0000313" key="2">
    <source>
        <dbReference type="EMBL" id="SMP07405.1"/>
    </source>
</evidence>
<dbReference type="NCBIfam" id="TIGR01444">
    <property type="entry name" value="fkbM_fam"/>
    <property type="match status" value="1"/>
</dbReference>
<keyword evidence="2" id="KW-0489">Methyltransferase</keyword>